<proteinExistence type="predicted"/>
<dbReference type="RefSeq" id="WP_220610620.1">
    <property type="nucleotide sequence ID" value="NZ_CP080598.1"/>
</dbReference>
<organism evidence="1 2">
    <name type="scientific">Sphaerospermopsis torques-reginae ITEP-024</name>
    <dbReference type="NCBI Taxonomy" id="984208"/>
    <lineage>
        <taxon>Bacteria</taxon>
        <taxon>Bacillati</taxon>
        <taxon>Cyanobacteriota</taxon>
        <taxon>Cyanophyceae</taxon>
        <taxon>Nostocales</taxon>
        <taxon>Aphanizomenonaceae</taxon>
        <taxon>Sphaerospermopsis</taxon>
        <taxon>Sphaerospermopsis torques-reginae</taxon>
    </lineage>
</organism>
<dbReference type="EMBL" id="CP080598">
    <property type="protein sequence ID" value="QYX32766.1"/>
    <property type="molecule type" value="Genomic_DNA"/>
</dbReference>
<sequence>MEQTTQYAYQMKADHRPSEAKPLDISPLVGEWINTKTESNYLVRVVLTEQDGRLMFRGYGANEPDPIDWGEVEAVPYAAETSIVARGFHAFYKQDGIERHLVANEKQEILVIQSYTRYLDGSGRTSHLGREFYHR</sequence>
<evidence type="ECO:0000313" key="1">
    <source>
        <dbReference type="EMBL" id="QYX32766.1"/>
    </source>
</evidence>
<evidence type="ECO:0000313" key="2">
    <source>
        <dbReference type="Proteomes" id="UP000826540"/>
    </source>
</evidence>
<name>A0ABX8X235_9CYAN</name>
<dbReference type="Proteomes" id="UP000826540">
    <property type="component" value="Chromosome"/>
</dbReference>
<gene>
    <name evidence="1" type="ORF">K2F26_05245</name>
</gene>
<protein>
    <submittedName>
        <fullName evidence="1">Uncharacterized protein</fullName>
    </submittedName>
</protein>
<accession>A0ABX8X235</accession>
<reference evidence="1 2" key="1">
    <citation type="journal article" date="2022" name="J. Am. Chem. Soc.">
        <title>Biosynthesis of Guanitoxin Enables Global Environmental Detection in Freshwater Cyanobacteria.</title>
        <authorList>
            <person name="Lima S.T."/>
            <person name="Fallon T.R."/>
            <person name="Cordoza J.L."/>
            <person name="Chekan J.R."/>
            <person name="Delbaje E."/>
            <person name="Hopiavuori A.R."/>
            <person name="Alvarenga D.O."/>
            <person name="Wood S.M."/>
            <person name="Luhavaya H."/>
            <person name="Baumgartner J.T."/>
            <person name="Dorr F.A."/>
            <person name="Etchegaray A."/>
            <person name="Pinto E."/>
            <person name="McKinnie S.M.K."/>
            <person name="Fiore M.F."/>
            <person name="Moore B.S."/>
        </authorList>
    </citation>
    <scope>NUCLEOTIDE SEQUENCE [LARGE SCALE GENOMIC DNA]</scope>
    <source>
        <strain evidence="1 2">ITEP-024</strain>
    </source>
</reference>
<keyword evidence="2" id="KW-1185">Reference proteome</keyword>